<dbReference type="Gene3D" id="3.90.530.10">
    <property type="entry name" value="XPA C-terminal domain"/>
    <property type="match status" value="1"/>
</dbReference>
<name>A0A830H503_9CHLO</name>
<dbReference type="SUPFAM" id="SSF46955">
    <property type="entry name" value="Putative DNA-binding domain"/>
    <property type="match status" value="1"/>
</dbReference>
<gene>
    <name evidence="6" type="ORF">PPROV_000035800</name>
</gene>
<dbReference type="InterPro" id="IPR022656">
    <property type="entry name" value="XPA_C"/>
</dbReference>
<reference evidence="6" key="1">
    <citation type="submission" date="2020-10" db="EMBL/GenBank/DDBJ databases">
        <title>Unveiling of a novel bifunctional photoreceptor, Dualchrome1, isolated from a cosmopolitan green alga.</title>
        <authorList>
            <person name="Suzuki S."/>
            <person name="Kawachi M."/>
        </authorList>
    </citation>
    <scope>NUCLEOTIDE SEQUENCE</scope>
    <source>
        <strain evidence="6">NIES 2893</strain>
    </source>
</reference>
<dbReference type="PANTHER" id="PTHR10142">
    <property type="entry name" value="DNA REPAIR PROTEIN COMPLEMENTING XP-A CELLS"/>
    <property type="match status" value="1"/>
</dbReference>
<dbReference type="OrthoDB" id="5368863at2759"/>
<dbReference type="PANTHER" id="PTHR10142:SF0">
    <property type="entry name" value="DNA REPAIR PROTEIN COMPLEMENTING XP-A CELLS"/>
    <property type="match status" value="1"/>
</dbReference>
<evidence type="ECO:0000256" key="1">
    <source>
        <dbReference type="ARBA" id="ARBA00004123"/>
    </source>
</evidence>
<dbReference type="Proteomes" id="UP000660262">
    <property type="component" value="Unassembled WGS sequence"/>
</dbReference>
<keyword evidence="2" id="KW-0862">Zinc</keyword>
<dbReference type="GO" id="GO:0003684">
    <property type="term" value="F:damaged DNA binding"/>
    <property type="evidence" value="ECO:0007669"/>
    <property type="project" value="InterPro"/>
</dbReference>
<evidence type="ECO:0000313" key="6">
    <source>
        <dbReference type="EMBL" id="GHP01602.1"/>
    </source>
</evidence>
<feature type="domain" description="XPA C-terminal" evidence="5">
    <location>
        <begin position="43"/>
        <end position="88"/>
    </location>
</feature>
<dbReference type="GO" id="GO:0070914">
    <property type="term" value="P:UV-damage excision repair"/>
    <property type="evidence" value="ECO:0007669"/>
    <property type="project" value="TreeGrafter"/>
</dbReference>
<accession>A0A830H503</accession>
<keyword evidence="7" id="KW-1185">Reference proteome</keyword>
<dbReference type="InterPro" id="IPR000465">
    <property type="entry name" value="XPA/RAD14"/>
</dbReference>
<evidence type="ECO:0000313" key="7">
    <source>
        <dbReference type="Proteomes" id="UP000660262"/>
    </source>
</evidence>
<dbReference type="EMBL" id="BNJQ01000001">
    <property type="protein sequence ID" value="GHP01602.1"/>
    <property type="molecule type" value="Genomic_DNA"/>
</dbReference>
<comment type="subcellular location">
    <subcellularLocation>
        <location evidence="1">Nucleus</location>
    </subcellularLocation>
</comment>
<organism evidence="6 7">
    <name type="scientific">Pycnococcus provasolii</name>
    <dbReference type="NCBI Taxonomy" id="41880"/>
    <lineage>
        <taxon>Eukaryota</taxon>
        <taxon>Viridiplantae</taxon>
        <taxon>Chlorophyta</taxon>
        <taxon>Pseudoscourfieldiophyceae</taxon>
        <taxon>Pseudoscourfieldiales</taxon>
        <taxon>Pycnococcaceae</taxon>
        <taxon>Pycnococcus</taxon>
    </lineage>
</organism>
<feature type="region of interest" description="Disordered" evidence="4">
    <location>
        <begin position="118"/>
        <end position="174"/>
    </location>
</feature>
<dbReference type="GO" id="GO:1901255">
    <property type="term" value="P:nucleotide-excision repair involved in interstrand cross-link repair"/>
    <property type="evidence" value="ECO:0007669"/>
    <property type="project" value="TreeGrafter"/>
</dbReference>
<dbReference type="GO" id="GO:0000715">
    <property type="term" value="P:nucleotide-excision repair, DNA damage recognition"/>
    <property type="evidence" value="ECO:0007669"/>
    <property type="project" value="TreeGrafter"/>
</dbReference>
<proteinExistence type="predicted"/>
<protein>
    <recommendedName>
        <fullName evidence="5">XPA C-terminal domain-containing protein</fullName>
    </recommendedName>
</protein>
<dbReference type="Pfam" id="PF05181">
    <property type="entry name" value="XPA_C"/>
    <property type="match status" value="1"/>
</dbReference>
<dbReference type="AlphaFoldDB" id="A0A830H503"/>
<keyword evidence="3" id="KW-0539">Nucleus</keyword>
<dbReference type="GO" id="GO:0000110">
    <property type="term" value="C:nucleotide-excision repair factor 1 complex"/>
    <property type="evidence" value="ECO:0007669"/>
    <property type="project" value="TreeGrafter"/>
</dbReference>
<evidence type="ECO:0000256" key="2">
    <source>
        <dbReference type="ARBA" id="ARBA00022833"/>
    </source>
</evidence>
<dbReference type="InterPro" id="IPR009061">
    <property type="entry name" value="DNA-bd_dom_put_sf"/>
</dbReference>
<sequence length="174" mass="18553">MPPDREARCKHCGKSGARDDYRRAFGVRVCSACSSDDACPSAALITKTTAKSRFHVTDMDLDALGSLERANPHRPSWAPVKLYLVEQVEAISHAKWGGANGLARRRRACVEARVTRAQGVTAPSVDETPAAKRRRRDGGDGDDENVARLAPRAVGALAISSENGGAAADDEGEL</sequence>
<evidence type="ECO:0000259" key="5">
    <source>
        <dbReference type="Pfam" id="PF05181"/>
    </source>
</evidence>
<evidence type="ECO:0000256" key="4">
    <source>
        <dbReference type="SAM" id="MobiDB-lite"/>
    </source>
</evidence>
<evidence type="ECO:0000256" key="3">
    <source>
        <dbReference type="ARBA" id="ARBA00023242"/>
    </source>
</evidence>
<dbReference type="InterPro" id="IPR037129">
    <property type="entry name" value="XPA_sf"/>
</dbReference>
<comment type="caution">
    <text evidence="6">The sequence shown here is derived from an EMBL/GenBank/DDBJ whole genome shotgun (WGS) entry which is preliminary data.</text>
</comment>
<dbReference type="GO" id="GO:0006284">
    <property type="term" value="P:base-excision repair"/>
    <property type="evidence" value="ECO:0007669"/>
    <property type="project" value="TreeGrafter"/>
</dbReference>